<dbReference type="PROSITE" id="PS51186">
    <property type="entry name" value="GNAT"/>
    <property type="match status" value="1"/>
</dbReference>
<accession>A0A149VZ84</accession>
<dbReference type="RefSeq" id="WP_031596294.1">
    <property type="nucleotide sequence ID" value="NZ_CP053675.1"/>
</dbReference>
<comment type="subcellular location">
    <subcellularLocation>
        <location evidence="5">Cytoplasm</location>
    </subcellularLocation>
</comment>
<dbReference type="CDD" id="cd04301">
    <property type="entry name" value="NAT_SF"/>
    <property type="match status" value="1"/>
</dbReference>
<feature type="domain" description="N-acetyltransferase" evidence="6">
    <location>
        <begin position="4"/>
        <end position="150"/>
    </location>
</feature>
<keyword evidence="3 7" id="KW-0808">Transferase</keyword>
<evidence type="ECO:0000313" key="8">
    <source>
        <dbReference type="EMBL" id="QWY77269.1"/>
    </source>
</evidence>
<reference evidence="8" key="2">
    <citation type="submission" date="2021-02" db="EMBL/GenBank/DDBJ databases">
        <title>Comparative genomics of Ferrovum myxofaciens strains, predominant extremophile bacteria forming large biofilm stalactites in acid mine ecosystems.</title>
        <authorList>
            <person name="Burkartova K."/>
            <person name="Ridl J."/>
            <person name="Pajer P."/>
            <person name="Falteisek L."/>
        </authorList>
    </citation>
    <scope>NUCLEOTIDE SEQUENCE</scope>
    <source>
        <strain evidence="8">MI1III</strain>
    </source>
</reference>
<comment type="catalytic activity">
    <reaction evidence="5">
        <text>N-terminal L-alanyl-[ribosomal protein bS18] + acetyl-CoA = N-terminal N(alpha)-acetyl-L-alanyl-[ribosomal protein bS18] + CoA + H(+)</text>
        <dbReference type="Rhea" id="RHEA:43756"/>
        <dbReference type="Rhea" id="RHEA-COMP:10676"/>
        <dbReference type="Rhea" id="RHEA-COMP:10677"/>
        <dbReference type="ChEBI" id="CHEBI:15378"/>
        <dbReference type="ChEBI" id="CHEBI:57287"/>
        <dbReference type="ChEBI" id="CHEBI:57288"/>
        <dbReference type="ChEBI" id="CHEBI:64718"/>
        <dbReference type="ChEBI" id="CHEBI:83683"/>
        <dbReference type="EC" id="2.3.1.266"/>
    </reaction>
</comment>
<evidence type="ECO:0000256" key="2">
    <source>
        <dbReference type="ARBA" id="ARBA00022490"/>
    </source>
</evidence>
<keyword evidence="4" id="KW-0012">Acyltransferase</keyword>
<keyword evidence="2 5" id="KW-0963">Cytoplasm</keyword>
<evidence type="ECO:0000259" key="6">
    <source>
        <dbReference type="PROSITE" id="PS51186"/>
    </source>
</evidence>
<evidence type="ECO:0000313" key="9">
    <source>
        <dbReference type="Proteomes" id="UP000075653"/>
    </source>
</evidence>
<dbReference type="AlphaFoldDB" id="A0A8F3DWN2"/>
<evidence type="ECO:0000313" key="7">
    <source>
        <dbReference type="EMBL" id="KXW58194.1"/>
    </source>
</evidence>
<keyword evidence="9" id="KW-1185">Reference proteome</keyword>
<dbReference type="InterPro" id="IPR000182">
    <property type="entry name" value="GNAT_dom"/>
</dbReference>
<dbReference type="Pfam" id="PF00583">
    <property type="entry name" value="Acetyltransf_1"/>
    <property type="match status" value="1"/>
</dbReference>
<name>A0A8F3DWN2_9PROT</name>
<dbReference type="InterPro" id="IPR016181">
    <property type="entry name" value="Acyl_CoA_acyltransferase"/>
</dbReference>
<gene>
    <name evidence="8" type="primary">rimI</name>
    <name evidence="7" type="ORF">FEMY_12590</name>
    <name evidence="8" type="ORF">JZL65_12500</name>
</gene>
<dbReference type="PANTHER" id="PTHR43420:SF44">
    <property type="entry name" value="ACETYLTRANSFERASE YPEA"/>
    <property type="match status" value="1"/>
</dbReference>
<evidence type="ECO:0000256" key="3">
    <source>
        <dbReference type="ARBA" id="ARBA00022679"/>
    </source>
</evidence>
<comment type="function">
    <text evidence="5">Acetylates the N-terminal alanine of ribosomal protein bS18.</text>
</comment>
<dbReference type="GO" id="GO:0008999">
    <property type="term" value="F:protein-N-terminal-alanine acetyltransferase activity"/>
    <property type="evidence" value="ECO:0007669"/>
    <property type="project" value="UniProtKB-EC"/>
</dbReference>
<protein>
    <recommendedName>
        <fullName evidence="5">[Ribosomal protein bS18]-alanine N-acetyltransferase</fullName>
        <ecNumber evidence="5">2.3.1.266</ecNumber>
    </recommendedName>
</protein>
<evidence type="ECO:0000256" key="1">
    <source>
        <dbReference type="ARBA" id="ARBA00005395"/>
    </source>
</evidence>
<dbReference type="Proteomes" id="UP000075653">
    <property type="component" value="Unassembled WGS sequence"/>
</dbReference>
<accession>A0A8F3DWN2</accession>
<proteinExistence type="inferred from homology"/>
<evidence type="ECO:0000256" key="4">
    <source>
        <dbReference type="ARBA" id="ARBA00023315"/>
    </source>
</evidence>
<sequence length="151" mass="16905">MNTCSLRLLTLQDVDALRAIEKRNFSAPWSGRQLQESLSQHQGLGMVTPSGTLFGYAFFLLVFQEAQLLNLVIDQPWQRQGYGRILLHEVITQASAQGAECLLLEVRISNEAALGLYRSAHFQPIGTRRGYYATPTGTREDALVLRRSLTP</sequence>
<dbReference type="Gene3D" id="3.40.630.30">
    <property type="match status" value="1"/>
</dbReference>
<keyword evidence="8" id="KW-0689">Ribosomal protein</keyword>
<dbReference type="InterPro" id="IPR050680">
    <property type="entry name" value="YpeA/RimI_acetyltransf"/>
</dbReference>
<dbReference type="Proteomes" id="UP000683551">
    <property type="component" value="Chromosome"/>
</dbReference>
<dbReference type="SUPFAM" id="SSF55729">
    <property type="entry name" value="Acyl-CoA N-acyltransferases (Nat)"/>
    <property type="match status" value="1"/>
</dbReference>
<keyword evidence="8" id="KW-0687">Ribonucleoprotein</keyword>
<reference evidence="7 9" key="1">
    <citation type="submission" date="2016-01" db="EMBL/GenBank/DDBJ databases">
        <title>Genome sequence of the acidophilic iron oxidising Ferrovum strain Z-31.</title>
        <authorList>
            <person name="Poehlein A."/>
            <person name="Ullrich S.R."/>
            <person name="Schloemann M."/>
            <person name="Muehling M."/>
            <person name="Daniel R."/>
        </authorList>
    </citation>
    <scope>NUCLEOTIDE SEQUENCE [LARGE SCALE GENOMIC DNA]</scope>
    <source>
        <strain evidence="7 9">Z-31</strain>
    </source>
</reference>
<dbReference type="NCBIfam" id="TIGR01575">
    <property type="entry name" value="rimI"/>
    <property type="match status" value="1"/>
</dbReference>
<dbReference type="EMBL" id="LRRD01000021">
    <property type="protein sequence ID" value="KXW58194.1"/>
    <property type="molecule type" value="Genomic_DNA"/>
</dbReference>
<evidence type="ECO:0000256" key="5">
    <source>
        <dbReference type="RuleBase" id="RU363094"/>
    </source>
</evidence>
<comment type="similarity">
    <text evidence="1 5">Belongs to the acetyltransferase family. RimI subfamily.</text>
</comment>
<dbReference type="OrthoDB" id="9796919at2"/>
<dbReference type="EMBL" id="CP071137">
    <property type="protein sequence ID" value="QWY77269.1"/>
    <property type="molecule type" value="Genomic_DNA"/>
</dbReference>
<dbReference type="GO" id="GO:0005840">
    <property type="term" value="C:ribosome"/>
    <property type="evidence" value="ECO:0007669"/>
    <property type="project" value="UniProtKB-KW"/>
</dbReference>
<dbReference type="InterPro" id="IPR006464">
    <property type="entry name" value="AcTrfase_RimI/Ard1"/>
</dbReference>
<dbReference type="PATRIC" id="fig|1789004.3.peg.1279"/>
<dbReference type="PANTHER" id="PTHR43420">
    <property type="entry name" value="ACETYLTRANSFERASE"/>
    <property type="match status" value="1"/>
</dbReference>
<organism evidence="7 9">
    <name type="scientific">Ferrovum myxofaciens</name>
    <dbReference type="NCBI Taxonomy" id="416213"/>
    <lineage>
        <taxon>Bacteria</taxon>
        <taxon>Pseudomonadati</taxon>
        <taxon>Pseudomonadota</taxon>
        <taxon>Betaproteobacteria</taxon>
        <taxon>Ferrovales</taxon>
        <taxon>Ferrovaceae</taxon>
        <taxon>Ferrovum</taxon>
    </lineage>
</organism>
<dbReference type="EC" id="2.3.1.266" evidence="5"/>
<dbReference type="GO" id="GO:0005737">
    <property type="term" value="C:cytoplasm"/>
    <property type="evidence" value="ECO:0007669"/>
    <property type="project" value="UniProtKB-SubCell"/>
</dbReference>